<accession>A0A1F5H3R8</accession>
<proteinExistence type="predicted"/>
<reference evidence="1 2" key="1">
    <citation type="journal article" date="2016" name="Nat. Commun.">
        <title>Thousands of microbial genomes shed light on interconnected biogeochemical processes in an aquifer system.</title>
        <authorList>
            <person name="Anantharaman K."/>
            <person name="Brown C.T."/>
            <person name="Hug L.A."/>
            <person name="Sharon I."/>
            <person name="Castelle C.J."/>
            <person name="Probst A.J."/>
            <person name="Thomas B.C."/>
            <person name="Singh A."/>
            <person name="Wilkins M.J."/>
            <person name="Karaoz U."/>
            <person name="Brodie E.L."/>
            <person name="Williams K.H."/>
            <person name="Hubbard S.S."/>
            <person name="Banfield J.F."/>
        </authorList>
    </citation>
    <scope>NUCLEOTIDE SEQUENCE [LARGE SCALE GENOMIC DNA]</scope>
</reference>
<evidence type="ECO:0000313" key="2">
    <source>
        <dbReference type="Proteomes" id="UP000177039"/>
    </source>
</evidence>
<comment type="caution">
    <text evidence="1">The sequence shown here is derived from an EMBL/GenBank/DDBJ whole genome shotgun (WGS) entry which is preliminary data.</text>
</comment>
<dbReference type="Proteomes" id="UP000177039">
    <property type="component" value="Unassembled WGS sequence"/>
</dbReference>
<organism evidence="1 2">
    <name type="scientific">Candidatus Curtissbacteria bacterium RIFCSPLOWO2_01_FULL_42_50</name>
    <dbReference type="NCBI Taxonomy" id="1797730"/>
    <lineage>
        <taxon>Bacteria</taxon>
        <taxon>Candidatus Curtissiibacteriota</taxon>
    </lineage>
</organism>
<name>A0A1F5H3R8_9BACT</name>
<protein>
    <recommendedName>
        <fullName evidence="3">DUF4258 domain-containing protein</fullName>
    </recommendedName>
</protein>
<evidence type="ECO:0000313" key="1">
    <source>
        <dbReference type="EMBL" id="OGD98738.1"/>
    </source>
</evidence>
<evidence type="ECO:0008006" key="3">
    <source>
        <dbReference type="Google" id="ProtNLM"/>
    </source>
</evidence>
<gene>
    <name evidence="1" type="ORF">A3B54_04825</name>
</gene>
<sequence length="78" mass="9091">MAIIYTRHALEMLVLRKLKKELADKCAKNPDKILPAKEGKKMYLKNFGNNYLKLIISEEGKQLVVVTLYWLAKKRAEK</sequence>
<dbReference type="AlphaFoldDB" id="A0A1F5H3R8"/>
<dbReference type="EMBL" id="MFBT01000032">
    <property type="protein sequence ID" value="OGD98738.1"/>
    <property type="molecule type" value="Genomic_DNA"/>
</dbReference>